<name>A0A9J5Y3J9_SOLCO</name>
<sequence length="71" mass="7856">MLLQLPVLTSQISPGLQSKIPVLTSQISPGLQSKIPVLTRQISPGLQSKTKHSQHNSSVVKDRYNHQYGHE</sequence>
<organism evidence="2 3">
    <name type="scientific">Solanum commersonii</name>
    <name type="common">Commerson's wild potato</name>
    <name type="synonym">Commerson's nightshade</name>
    <dbReference type="NCBI Taxonomy" id="4109"/>
    <lineage>
        <taxon>Eukaryota</taxon>
        <taxon>Viridiplantae</taxon>
        <taxon>Streptophyta</taxon>
        <taxon>Embryophyta</taxon>
        <taxon>Tracheophyta</taxon>
        <taxon>Spermatophyta</taxon>
        <taxon>Magnoliopsida</taxon>
        <taxon>eudicotyledons</taxon>
        <taxon>Gunneridae</taxon>
        <taxon>Pentapetalae</taxon>
        <taxon>asterids</taxon>
        <taxon>lamiids</taxon>
        <taxon>Solanales</taxon>
        <taxon>Solanaceae</taxon>
        <taxon>Solanoideae</taxon>
        <taxon>Solaneae</taxon>
        <taxon>Solanum</taxon>
    </lineage>
</organism>
<reference evidence="2 3" key="1">
    <citation type="submission" date="2020-09" db="EMBL/GenBank/DDBJ databases">
        <title>De no assembly of potato wild relative species, Solanum commersonii.</title>
        <authorList>
            <person name="Cho K."/>
        </authorList>
    </citation>
    <scope>NUCLEOTIDE SEQUENCE [LARGE SCALE GENOMIC DNA]</scope>
    <source>
        <strain evidence="2">LZ3.2</strain>
        <tissue evidence="2">Leaf</tissue>
    </source>
</reference>
<protein>
    <submittedName>
        <fullName evidence="2">Uncharacterized protein</fullName>
    </submittedName>
</protein>
<keyword evidence="3" id="KW-1185">Reference proteome</keyword>
<comment type="caution">
    <text evidence="2">The sequence shown here is derived from an EMBL/GenBank/DDBJ whole genome shotgun (WGS) entry which is preliminary data.</text>
</comment>
<proteinExistence type="predicted"/>
<dbReference type="AlphaFoldDB" id="A0A9J5Y3J9"/>
<accession>A0A9J5Y3J9</accession>
<evidence type="ECO:0000313" key="3">
    <source>
        <dbReference type="Proteomes" id="UP000824120"/>
    </source>
</evidence>
<dbReference type="Proteomes" id="UP000824120">
    <property type="component" value="Chromosome 7"/>
</dbReference>
<feature type="compositionally biased region" description="Basic and acidic residues" evidence="1">
    <location>
        <begin position="60"/>
        <end position="71"/>
    </location>
</feature>
<gene>
    <name evidence="2" type="ORF">H5410_035687</name>
</gene>
<feature type="region of interest" description="Disordered" evidence="1">
    <location>
        <begin position="42"/>
        <end position="71"/>
    </location>
</feature>
<evidence type="ECO:0000313" key="2">
    <source>
        <dbReference type="EMBL" id="KAG5594455.1"/>
    </source>
</evidence>
<evidence type="ECO:0000256" key="1">
    <source>
        <dbReference type="SAM" id="MobiDB-lite"/>
    </source>
</evidence>
<dbReference type="EMBL" id="JACXVP010000007">
    <property type="protein sequence ID" value="KAG5594455.1"/>
    <property type="molecule type" value="Genomic_DNA"/>
</dbReference>